<reference evidence="1 2" key="1">
    <citation type="journal article" date="2016" name="Genome Announc.">
        <title>Draft Genome Sequence of the Thermotolerant Cyanobacterium Desertifilum sp. IPPAS B-1220.</title>
        <authorList>
            <person name="Mironov K.S."/>
            <person name="Sinetova M.A."/>
            <person name="Bolatkhan K."/>
            <person name="Zayadan B.K."/>
            <person name="Ustinova V.V."/>
            <person name="Kupriyanova E.V."/>
            <person name="Skrypnik A.N."/>
            <person name="Gogoleva N.E."/>
            <person name="Gogolev Y.V."/>
            <person name="Los D.A."/>
        </authorList>
    </citation>
    <scope>NUCLEOTIDE SEQUENCE [LARGE SCALE GENOMIC DNA]</scope>
    <source>
        <strain evidence="1 2">IPPAS B-1220</strain>
    </source>
</reference>
<protein>
    <submittedName>
        <fullName evidence="1">Insulinase family protein</fullName>
    </submittedName>
</protein>
<evidence type="ECO:0000313" key="2">
    <source>
        <dbReference type="Proteomes" id="UP000095472"/>
    </source>
</evidence>
<organism evidence="1 2">
    <name type="scientific">Desertifilum tharense IPPAS B-1220</name>
    <dbReference type="NCBI Taxonomy" id="1781255"/>
    <lineage>
        <taxon>Bacteria</taxon>
        <taxon>Bacillati</taxon>
        <taxon>Cyanobacteriota</taxon>
        <taxon>Cyanophyceae</taxon>
        <taxon>Desertifilales</taxon>
        <taxon>Desertifilaceae</taxon>
        <taxon>Desertifilum</taxon>
    </lineage>
</organism>
<name>A0ACD5H190_9CYAN</name>
<keyword evidence="2" id="KW-1185">Reference proteome</keyword>
<evidence type="ECO:0000313" key="1">
    <source>
        <dbReference type="EMBL" id="XPM67028.1"/>
    </source>
</evidence>
<gene>
    <name evidence="1" type="ORF">BH720_004465</name>
</gene>
<sequence>MYFLKCRSSRLYQSLVETGLASEVSGSANHLTHQGWYRLQAILTADRSAREGIEAIDRAIAKLQTQGVTPRNWREPKPNCKRKTCYATAILPDSPCNSATIKPLPEIILGAIAISRYVNQVSAADIQRVAQTYLQPSARTVGFLQPTGLPSTAIESASAYAAPENFNLATGTNGAKCNSIYRPSPRQPRNRNPPSRKPLPSPMAYRFS</sequence>
<accession>A0ACD5H190</accession>
<dbReference type="EMBL" id="CP182909">
    <property type="protein sequence ID" value="XPM67028.1"/>
    <property type="molecule type" value="Genomic_DNA"/>
</dbReference>
<dbReference type="Proteomes" id="UP000095472">
    <property type="component" value="Chromosome"/>
</dbReference>
<proteinExistence type="predicted"/>